<feature type="active site" description="Cysteine persulfide intermediate" evidence="4">
    <location>
        <position position="103"/>
    </location>
</feature>
<dbReference type="Gene3D" id="3.30.1420.10">
    <property type="match status" value="1"/>
</dbReference>
<sequence>MTLPERDTEGFLVNLNDWTPEVGRQMALADGLDLTDAHWEIIELVRHFYDETGVSPVQRVLVKLVRERLGEEKGQSIYLMQLFPGSPARLAARYAGLPKPANCL</sequence>
<dbReference type="AlphaFoldDB" id="A0AB39UY64"/>
<reference evidence="5" key="1">
    <citation type="submission" date="2024-05" db="EMBL/GenBank/DDBJ databases">
        <title>Genome sequencing of novel strain.</title>
        <authorList>
            <person name="Ganbat D."/>
            <person name="Ganbat S."/>
            <person name="Lee S.-J."/>
        </authorList>
    </citation>
    <scope>NUCLEOTIDE SEQUENCE</scope>
    <source>
        <strain evidence="5">SMD15-11</strain>
    </source>
</reference>
<dbReference type="InterPro" id="IPR042072">
    <property type="entry name" value="DsrC-like_C"/>
</dbReference>
<dbReference type="Pfam" id="PF04358">
    <property type="entry name" value="DsrC"/>
    <property type="match status" value="1"/>
</dbReference>
<organism evidence="5">
    <name type="scientific">Thermohahella caldifontis</name>
    <dbReference type="NCBI Taxonomy" id="3142973"/>
    <lineage>
        <taxon>Bacteria</taxon>
        <taxon>Pseudomonadati</taxon>
        <taxon>Pseudomonadota</taxon>
        <taxon>Gammaproteobacteria</taxon>
        <taxon>Oceanospirillales</taxon>
        <taxon>Hahellaceae</taxon>
        <taxon>Thermohahella</taxon>
    </lineage>
</organism>
<protein>
    <recommendedName>
        <fullName evidence="3">Sulfurtransferase</fullName>
        <ecNumber evidence="3">2.8.1.-</ecNumber>
    </recommendedName>
</protein>
<name>A0AB39UY64_9GAMM</name>
<dbReference type="RefSeq" id="WP_369601946.1">
    <property type="nucleotide sequence ID" value="NZ_CP154858.1"/>
</dbReference>
<keyword evidence="3" id="KW-0808">Transferase</keyword>
<dbReference type="EC" id="2.8.1.-" evidence="3"/>
<dbReference type="GO" id="GO:0097163">
    <property type="term" value="F:sulfur carrier activity"/>
    <property type="evidence" value="ECO:0007669"/>
    <property type="project" value="TreeGrafter"/>
</dbReference>
<dbReference type="InterPro" id="IPR043163">
    <property type="entry name" value="DsrC-like_N"/>
</dbReference>
<dbReference type="Gene3D" id="1.10.10.370">
    <property type="entry name" value="DsrC-like protein, C-terminal domain"/>
    <property type="match status" value="1"/>
</dbReference>
<dbReference type="GO" id="GO:0005737">
    <property type="term" value="C:cytoplasm"/>
    <property type="evidence" value="ECO:0007669"/>
    <property type="project" value="UniProtKB-SubCell"/>
</dbReference>
<dbReference type="PANTHER" id="PTHR37010">
    <property type="entry name" value="SULFURTRANSFERASE TUSE"/>
    <property type="match status" value="1"/>
</dbReference>
<dbReference type="InterPro" id="IPR007453">
    <property type="entry name" value="DsrC/TusE"/>
</dbReference>
<comment type="function">
    <text evidence="3">Part of a sulfur-relay system.</text>
</comment>
<evidence type="ECO:0000256" key="1">
    <source>
        <dbReference type="ARBA" id="ARBA00004496"/>
    </source>
</evidence>
<dbReference type="SUPFAM" id="SSF69721">
    <property type="entry name" value="DsrC, the gamma subunit of dissimilatory sulfite reductase"/>
    <property type="match status" value="1"/>
</dbReference>
<evidence type="ECO:0000256" key="2">
    <source>
        <dbReference type="ARBA" id="ARBA00022490"/>
    </source>
</evidence>
<keyword evidence="2" id="KW-0963">Cytoplasm</keyword>
<dbReference type="InterPro" id="IPR025526">
    <property type="entry name" value="DsrC-like_dom_sf"/>
</dbReference>
<proteinExistence type="inferred from homology"/>
<dbReference type="KEGG" id="tcd:AAIA72_02860"/>
<dbReference type="PANTHER" id="PTHR37010:SF1">
    <property type="entry name" value="SULFURTRANSFERASE TUSE"/>
    <property type="match status" value="1"/>
</dbReference>
<dbReference type="PIRSF" id="PIRSF006223">
    <property type="entry name" value="DsrC_TusE"/>
    <property type="match status" value="1"/>
</dbReference>
<dbReference type="NCBIfam" id="TIGR03342">
    <property type="entry name" value="dsrC_tusE_dsvC"/>
    <property type="match status" value="1"/>
</dbReference>
<accession>A0AB39UY64</accession>
<dbReference type="EMBL" id="CP154858">
    <property type="protein sequence ID" value="XDT72945.1"/>
    <property type="molecule type" value="Genomic_DNA"/>
</dbReference>
<comment type="subcellular location">
    <subcellularLocation>
        <location evidence="1">Cytoplasm</location>
    </subcellularLocation>
</comment>
<dbReference type="GO" id="GO:0002143">
    <property type="term" value="P:tRNA wobble position uridine thiolation"/>
    <property type="evidence" value="ECO:0007669"/>
    <property type="project" value="TreeGrafter"/>
</dbReference>
<dbReference type="GO" id="GO:0016740">
    <property type="term" value="F:transferase activity"/>
    <property type="evidence" value="ECO:0007669"/>
    <property type="project" value="UniProtKB-KW"/>
</dbReference>
<gene>
    <name evidence="5" type="ORF">AAIA72_02860</name>
</gene>
<comment type="similarity">
    <text evidence="3">Belongs to the dsrC/tusE family.</text>
</comment>
<evidence type="ECO:0000313" key="5">
    <source>
        <dbReference type="EMBL" id="XDT72945.1"/>
    </source>
</evidence>
<evidence type="ECO:0000256" key="3">
    <source>
        <dbReference type="PIRNR" id="PIRNR006223"/>
    </source>
</evidence>
<evidence type="ECO:0000256" key="4">
    <source>
        <dbReference type="PIRSR" id="PIRSR006223-50"/>
    </source>
</evidence>